<dbReference type="STRING" id="269621.A0A238FDA7"/>
<dbReference type="Gene3D" id="3.40.630.30">
    <property type="match status" value="1"/>
</dbReference>
<feature type="compositionally biased region" description="Polar residues" evidence="1">
    <location>
        <begin position="192"/>
        <end position="203"/>
    </location>
</feature>
<dbReference type="PANTHER" id="PTHR43328:SF1">
    <property type="entry name" value="N-ACETYLTRANSFERASE DOMAIN-CONTAINING PROTEIN"/>
    <property type="match status" value="1"/>
</dbReference>
<dbReference type="InterPro" id="IPR000182">
    <property type="entry name" value="GNAT_dom"/>
</dbReference>
<evidence type="ECO:0000256" key="1">
    <source>
        <dbReference type="SAM" id="MobiDB-lite"/>
    </source>
</evidence>
<gene>
    <name evidence="3" type="ORF">BQ2448_2148</name>
</gene>
<evidence type="ECO:0000313" key="3">
    <source>
        <dbReference type="EMBL" id="SCV69128.1"/>
    </source>
</evidence>
<dbReference type="Pfam" id="PF13302">
    <property type="entry name" value="Acetyltransf_3"/>
    <property type="match status" value="1"/>
</dbReference>
<dbReference type="InterPro" id="IPR016181">
    <property type="entry name" value="Acyl_CoA_acyltransferase"/>
</dbReference>
<dbReference type="GO" id="GO:0016747">
    <property type="term" value="F:acyltransferase activity, transferring groups other than amino-acyl groups"/>
    <property type="evidence" value="ECO:0007669"/>
    <property type="project" value="InterPro"/>
</dbReference>
<accession>A0A238FDA7</accession>
<feature type="compositionally biased region" description="Acidic residues" evidence="1">
    <location>
        <begin position="211"/>
        <end position="221"/>
    </location>
</feature>
<evidence type="ECO:0000259" key="2">
    <source>
        <dbReference type="Pfam" id="PF13302"/>
    </source>
</evidence>
<proteinExistence type="predicted"/>
<feature type="domain" description="N-acetyltransferase" evidence="2">
    <location>
        <begin position="266"/>
        <end position="322"/>
    </location>
</feature>
<sequence length="350" mass="38870">MGQAARRLDLLLSSVGIIDLEVGVDSSASPTGSISSSQFNAEPTLGIDPLVQPHHIDIADSLAIVGSNTLTSISALSDKLTYPTSLHPTITSILKLFINLATSEPYLPLSKHNLILTPSRHSDVPHRVNLVNDPTVSPFMYSPPNPYRVQHAEEFFRSLRKSEKELIEKSLKESRAWGCPLSVLRLRKGTTMNPSFTTSASASNKDKSSQDDENESESEDEDVFIGVLQVFREESFLEIPEGPERDAAISTNLSLPAGNRDIIYSWYFILSPQYTGKGYMTSVLKELRDEWLVPILGVRVIEAQAFSDNVGSKVVHTKLGFKEIGETELKMPEDRGGMMRMERCFRWEGV</sequence>
<name>A0A238FDA7_9BASI</name>
<organism evidence="3 4">
    <name type="scientific">Microbotryum intermedium</name>
    <dbReference type="NCBI Taxonomy" id="269621"/>
    <lineage>
        <taxon>Eukaryota</taxon>
        <taxon>Fungi</taxon>
        <taxon>Dikarya</taxon>
        <taxon>Basidiomycota</taxon>
        <taxon>Pucciniomycotina</taxon>
        <taxon>Microbotryomycetes</taxon>
        <taxon>Microbotryales</taxon>
        <taxon>Microbotryaceae</taxon>
        <taxon>Microbotryum</taxon>
    </lineage>
</organism>
<feature type="region of interest" description="Disordered" evidence="1">
    <location>
        <begin position="192"/>
        <end position="221"/>
    </location>
</feature>
<dbReference type="OrthoDB" id="2536529at2759"/>
<dbReference type="SUPFAM" id="SSF55729">
    <property type="entry name" value="Acyl-CoA N-acyltransferases (Nat)"/>
    <property type="match status" value="1"/>
</dbReference>
<dbReference type="AlphaFoldDB" id="A0A238FDA7"/>
<evidence type="ECO:0000313" key="4">
    <source>
        <dbReference type="Proteomes" id="UP000198372"/>
    </source>
</evidence>
<dbReference type="EMBL" id="FMSP01000004">
    <property type="protein sequence ID" value="SCV69128.1"/>
    <property type="molecule type" value="Genomic_DNA"/>
</dbReference>
<keyword evidence="4" id="KW-1185">Reference proteome</keyword>
<dbReference type="Proteomes" id="UP000198372">
    <property type="component" value="Unassembled WGS sequence"/>
</dbReference>
<dbReference type="PANTHER" id="PTHR43328">
    <property type="entry name" value="ACETYLTRANSFERASE-RELATED"/>
    <property type="match status" value="1"/>
</dbReference>
<protein>
    <submittedName>
        <fullName evidence="3">BQ2448_2148 protein</fullName>
    </submittedName>
</protein>
<reference evidence="4" key="1">
    <citation type="submission" date="2016-09" db="EMBL/GenBank/DDBJ databases">
        <authorList>
            <person name="Jeantristanb JTB J.-T."/>
            <person name="Ricardo R."/>
        </authorList>
    </citation>
    <scope>NUCLEOTIDE SEQUENCE [LARGE SCALE GENOMIC DNA]</scope>
</reference>